<dbReference type="InterPro" id="IPR015824">
    <property type="entry name" value="Phosphoglycerate_kinase_N"/>
</dbReference>
<feature type="binding site" evidence="13 15">
    <location>
        <position position="330"/>
    </location>
    <ligand>
        <name>ATP</name>
        <dbReference type="ChEBI" id="CHEBI:30616"/>
    </ligand>
</feature>
<feature type="binding site" evidence="13 15">
    <location>
        <begin position="356"/>
        <end position="359"/>
    </location>
    <ligand>
        <name>ATP</name>
        <dbReference type="ChEBI" id="CHEBI:30616"/>
    </ligand>
</feature>
<dbReference type="FunFam" id="3.40.50.1260:FF:000031">
    <property type="entry name" value="Phosphoglycerate kinase 1"/>
    <property type="match status" value="1"/>
</dbReference>
<organism evidence="17 18">
    <name type="scientific">Amycolatopsis acidiphila</name>
    <dbReference type="NCBI Taxonomy" id="715473"/>
    <lineage>
        <taxon>Bacteria</taxon>
        <taxon>Bacillati</taxon>
        <taxon>Actinomycetota</taxon>
        <taxon>Actinomycetes</taxon>
        <taxon>Pseudonocardiales</taxon>
        <taxon>Pseudonocardiaceae</taxon>
        <taxon>Amycolatopsis</taxon>
    </lineage>
</organism>
<dbReference type="Pfam" id="PF00162">
    <property type="entry name" value="PGK"/>
    <property type="match status" value="1"/>
</dbReference>
<evidence type="ECO:0000256" key="16">
    <source>
        <dbReference type="RuleBase" id="RU000532"/>
    </source>
</evidence>
<evidence type="ECO:0000256" key="12">
    <source>
        <dbReference type="ARBA" id="ARBA00023152"/>
    </source>
</evidence>
<dbReference type="InterPro" id="IPR015911">
    <property type="entry name" value="Phosphoglycerate_kinase_CS"/>
</dbReference>
<keyword evidence="11 13" id="KW-0067">ATP-binding</keyword>
<dbReference type="AlphaFoldDB" id="A0A558A422"/>
<dbReference type="EMBL" id="VJZA01000053">
    <property type="protein sequence ID" value="TVT19003.1"/>
    <property type="molecule type" value="Genomic_DNA"/>
</dbReference>
<comment type="caution">
    <text evidence="17">The sequence shown here is derived from an EMBL/GenBank/DDBJ whole genome shotgun (WGS) entry which is preliminary data.</text>
</comment>
<evidence type="ECO:0000256" key="6">
    <source>
        <dbReference type="ARBA" id="ARBA00016471"/>
    </source>
</evidence>
<evidence type="ECO:0000256" key="1">
    <source>
        <dbReference type="ARBA" id="ARBA00000642"/>
    </source>
</evidence>
<dbReference type="OrthoDB" id="9808460at2"/>
<dbReference type="FunFam" id="3.40.50.1260:FF:000006">
    <property type="entry name" value="Phosphoglycerate kinase"/>
    <property type="match status" value="1"/>
</dbReference>
<dbReference type="PIRSF" id="PIRSF000724">
    <property type="entry name" value="Pgk"/>
    <property type="match status" value="1"/>
</dbReference>
<dbReference type="GO" id="GO:0005524">
    <property type="term" value="F:ATP binding"/>
    <property type="evidence" value="ECO:0007669"/>
    <property type="project" value="UniProtKB-KW"/>
</dbReference>
<evidence type="ECO:0000256" key="10">
    <source>
        <dbReference type="ARBA" id="ARBA00022777"/>
    </source>
</evidence>
<dbReference type="Gene3D" id="3.40.50.1260">
    <property type="entry name" value="Phosphoglycerate kinase, N-terminal domain"/>
    <property type="match status" value="2"/>
</dbReference>
<evidence type="ECO:0000313" key="18">
    <source>
        <dbReference type="Proteomes" id="UP000318578"/>
    </source>
</evidence>
<reference evidence="17 18" key="1">
    <citation type="submission" date="2019-07" db="EMBL/GenBank/DDBJ databases">
        <title>New species of Amycolatopsis and Streptomyces.</title>
        <authorList>
            <person name="Duangmal K."/>
            <person name="Teo W.F.A."/>
            <person name="Lipun K."/>
        </authorList>
    </citation>
    <scope>NUCLEOTIDE SEQUENCE [LARGE SCALE GENOMIC DNA]</scope>
    <source>
        <strain evidence="17 18">JCM 30562</strain>
    </source>
</reference>
<feature type="binding site" evidence="13 14">
    <location>
        <begin position="24"/>
        <end position="26"/>
    </location>
    <ligand>
        <name>substrate</name>
    </ligand>
</feature>
<comment type="similarity">
    <text evidence="3 13 16">Belongs to the phosphoglycerate kinase family.</text>
</comment>
<feature type="binding site" evidence="13">
    <location>
        <position position="39"/>
    </location>
    <ligand>
        <name>substrate</name>
    </ligand>
</feature>
<comment type="subunit">
    <text evidence="4 13">Monomer.</text>
</comment>
<evidence type="ECO:0000256" key="7">
    <source>
        <dbReference type="ARBA" id="ARBA00022490"/>
    </source>
</evidence>
<evidence type="ECO:0000256" key="9">
    <source>
        <dbReference type="ARBA" id="ARBA00022741"/>
    </source>
</evidence>
<evidence type="ECO:0000256" key="3">
    <source>
        <dbReference type="ARBA" id="ARBA00008982"/>
    </source>
</evidence>
<feature type="binding site" evidence="13">
    <location>
        <position position="161"/>
    </location>
    <ligand>
        <name>substrate</name>
    </ligand>
</feature>
<evidence type="ECO:0000256" key="15">
    <source>
        <dbReference type="PIRSR" id="PIRSR000724-2"/>
    </source>
</evidence>
<feature type="binding site" evidence="14">
    <location>
        <position position="121"/>
    </location>
    <ligand>
        <name>(2R)-3-phosphoglycerate</name>
        <dbReference type="ChEBI" id="CHEBI:58272"/>
    </ligand>
</feature>
<keyword evidence="18" id="KW-1185">Reference proteome</keyword>
<evidence type="ECO:0000256" key="11">
    <source>
        <dbReference type="ARBA" id="ARBA00022840"/>
    </source>
</evidence>
<dbReference type="GO" id="GO:0043531">
    <property type="term" value="F:ADP binding"/>
    <property type="evidence" value="ECO:0007669"/>
    <property type="project" value="TreeGrafter"/>
</dbReference>
<evidence type="ECO:0000256" key="13">
    <source>
        <dbReference type="HAMAP-Rule" id="MF_00145"/>
    </source>
</evidence>
<keyword evidence="9 13" id="KW-0547">Nucleotide-binding</keyword>
<evidence type="ECO:0000256" key="5">
    <source>
        <dbReference type="ARBA" id="ARBA00013061"/>
    </source>
</evidence>
<name>A0A558A422_9PSEU</name>
<dbReference type="GO" id="GO:0006094">
    <property type="term" value="P:gluconeogenesis"/>
    <property type="evidence" value="ECO:0007669"/>
    <property type="project" value="TreeGrafter"/>
</dbReference>
<dbReference type="PROSITE" id="PS00111">
    <property type="entry name" value="PGLYCERATE_KINASE"/>
    <property type="match status" value="1"/>
</dbReference>
<dbReference type="RefSeq" id="WP_144642527.1">
    <property type="nucleotide sequence ID" value="NZ_BNAX01000001.1"/>
</dbReference>
<feature type="binding site" evidence="13 14">
    <location>
        <begin position="62"/>
        <end position="65"/>
    </location>
    <ligand>
        <name>substrate</name>
    </ligand>
</feature>
<feature type="binding site" evidence="13">
    <location>
        <position position="299"/>
    </location>
    <ligand>
        <name>ATP</name>
        <dbReference type="ChEBI" id="CHEBI:30616"/>
    </ligand>
</feature>
<feature type="binding site" evidence="14">
    <location>
        <position position="39"/>
    </location>
    <ligand>
        <name>(2R)-3-phosphoglycerate</name>
        <dbReference type="ChEBI" id="CHEBI:58272"/>
    </ligand>
</feature>
<dbReference type="PANTHER" id="PTHR11406:SF23">
    <property type="entry name" value="PHOSPHOGLYCERATE KINASE 1, CHLOROPLASTIC-RELATED"/>
    <property type="match status" value="1"/>
</dbReference>
<dbReference type="SUPFAM" id="SSF53748">
    <property type="entry name" value="Phosphoglycerate kinase"/>
    <property type="match status" value="1"/>
</dbReference>
<protein>
    <recommendedName>
        <fullName evidence="6 13">Phosphoglycerate kinase</fullName>
        <ecNumber evidence="5 13">2.7.2.3</ecNumber>
    </recommendedName>
</protein>
<keyword evidence="8 13" id="KW-0808">Transferase</keyword>
<feature type="binding site" evidence="13 15">
    <location>
        <position position="211"/>
    </location>
    <ligand>
        <name>ATP</name>
        <dbReference type="ChEBI" id="CHEBI:30616"/>
    </ligand>
</feature>
<dbReference type="HAMAP" id="MF_00145">
    <property type="entry name" value="Phosphoglyc_kinase"/>
    <property type="match status" value="1"/>
</dbReference>
<evidence type="ECO:0000256" key="4">
    <source>
        <dbReference type="ARBA" id="ARBA00011245"/>
    </source>
</evidence>
<dbReference type="GO" id="GO:0005829">
    <property type="term" value="C:cytosol"/>
    <property type="evidence" value="ECO:0007669"/>
    <property type="project" value="TreeGrafter"/>
</dbReference>
<dbReference type="PANTHER" id="PTHR11406">
    <property type="entry name" value="PHOSPHOGLYCERATE KINASE"/>
    <property type="match status" value="1"/>
</dbReference>
<dbReference type="GO" id="GO:0006096">
    <property type="term" value="P:glycolytic process"/>
    <property type="evidence" value="ECO:0007669"/>
    <property type="project" value="UniProtKB-UniRule"/>
</dbReference>
<dbReference type="EC" id="2.7.2.3" evidence="5 13"/>
<evidence type="ECO:0000313" key="17">
    <source>
        <dbReference type="EMBL" id="TVT19003.1"/>
    </source>
</evidence>
<gene>
    <name evidence="13" type="primary">pgk</name>
    <name evidence="17" type="ORF">FNH06_25970</name>
</gene>
<dbReference type="UniPathway" id="UPA00109">
    <property type="reaction ID" value="UER00185"/>
</dbReference>
<evidence type="ECO:0000256" key="8">
    <source>
        <dbReference type="ARBA" id="ARBA00022679"/>
    </source>
</evidence>
<dbReference type="GO" id="GO:0004618">
    <property type="term" value="F:phosphoglycerate kinase activity"/>
    <property type="evidence" value="ECO:0007669"/>
    <property type="project" value="UniProtKB-UniRule"/>
</dbReference>
<evidence type="ECO:0000256" key="2">
    <source>
        <dbReference type="ARBA" id="ARBA00004838"/>
    </source>
</evidence>
<keyword evidence="12 13" id="KW-0324">Glycolysis</keyword>
<dbReference type="PRINTS" id="PR00477">
    <property type="entry name" value="PHGLYCKINASE"/>
</dbReference>
<accession>A0A558A422</accession>
<keyword evidence="10 13" id="KW-0418">Kinase</keyword>
<feature type="binding site" evidence="13">
    <location>
        <position position="121"/>
    </location>
    <ligand>
        <name>substrate</name>
    </ligand>
</feature>
<sequence>MAVKTLEDLLADGVAGRRVLVRSDLNVPLDGKTITDDGRVRAALPTIERLAKAGAKVVVAAHLGRPKGAPDPRYSLRPVADRLGELLGKAVRLAGDVVGEQAEEVVGTLADGEVALLENVRFDPRETSKSDAERAELAAEFAALVGDGGAFVSDGFGVVHRKQASVYEVARALPAYAGGLVLAELAVLSKLTGEPERPYVVVLGGSKVSDKLAVIEALLPKVDTLLIGGGMAFTFLAAQGHDVGGSLLERDFVDTARKLLGEYGDKIVLPVDVVVAEALAEDVEVRTVRADAIPAEWKGLDIGPHTVERFAQVIAGARTVFWNGPAGVFELAPFAAGTRGVAQAIADSAAFSVVGGGDSAAAVRLLGLPEDGFSHISTGGGASLEYLEGKELPGVAVLEEEGR</sequence>
<dbReference type="Proteomes" id="UP000318578">
    <property type="component" value="Unassembled WGS sequence"/>
</dbReference>
<dbReference type="CDD" id="cd00318">
    <property type="entry name" value="Phosphoglycerate_kinase"/>
    <property type="match status" value="1"/>
</dbReference>
<dbReference type="InterPro" id="IPR036043">
    <property type="entry name" value="Phosphoglycerate_kinase_sf"/>
</dbReference>
<dbReference type="InterPro" id="IPR001576">
    <property type="entry name" value="Phosphoglycerate_kinase"/>
</dbReference>
<keyword evidence="7 13" id="KW-0963">Cytoplasm</keyword>
<comment type="catalytic activity">
    <reaction evidence="1 13 16">
        <text>(2R)-3-phosphoglycerate + ATP = (2R)-3-phospho-glyceroyl phosphate + ADP</text>
        <dbReference type="Rhea" id="RHEA:14801"/>
        <dbReference type="ChEBI" id="CHEBI:30616"/>
        <dbReference type="ChEBI" id="CHEBI:57604"/>
        <dbReference type="ChEBI" id="CHEBI:58272"/>
        <dbReference type="ChEBI" id="CHEBI:456216"/>
        <dbReference type="EC" id="2.7.2.3"/>
    </reaction>
</comment>
<proteinExistence type="inferred from homology"/>
<feature type="binding site" evidence="14">
    <location>
        <position position="161"/>
    </location>
    <ligand>
        <name>(2R)-3-phosphoglycerate</name>
        <dbReference type="ChEBI" id="CHEBI:58272"/>
    </ligand>
</feature>
<evidence type="ECO:0000256" key="14">
    <source>
        <dbReference type="PIRSR" id="PIRSR000724-1"/>
    </source>
</evidence>
<comment type="pathway">
    <text evidence="2 13">Carbohydrate degradation; glycolysis; pyruvate from D-glyceraldehyde 3-phosphate: step 2/5.</text>
</comment>
<comment type="subcellular location">
    <subcellularLocation>
        <location evidence="13">Cytoplasm</location>
    </subcellularLocation>
</comment>